<organism evidence="1 2">
    <name type="scientific">Streptomyces nigrescens</name>
    <dbReference type="NCBI Taxonomy" id="1920"/>
    <lineage>
        <taxon>Bacteria</taxon>
        <taxon>Bacillati</taxon>
        <taxon>Actinomycetota</taxon>
        <taxon>Actinomycetes</taxon>
        <taxon>Kitasatosporales</taxon>
        <taxon>Streptomycetaceae</taxon>
        <taxon>Streptomyces</taxon>
    </lineage>
</organism>
<gene>
    <name evidence="1" type="ORF">STRLI_002888</name>
</gene>
<keyword evidence="2" id="KW-1185">Reference proteome</keyword>
<evidence type="ECO:0000313" key="2">
    <source>
        <dbReference type="Proteomes" id="UP001210609"/>
    </source>
</evidence>
<protein>
    <submittedName>
        <fullName evidence="1">Uncharacterized protein</fullName>
    </submittedName>
</protein>
<name>A0ABY7IFA7_STRNI</name>
<evidence type="ECO:0000313" key="1">
    <source>
        <dbReference type="EMBL" id="WAT97004.1"/>
    </source>
</evidence>
<proteinExistence type="predicted"/>
<accession>A0ABY7IFA7</accession>
<dbReference type="EMBL" id="CP114202">
    <property type="protein sequence ID" value="WAT97004.1"/>
    <property type="molecule type" value="Genomic_DNA"/>
</dbReference>
<reference evidence="1 2" key="1">
    <citation type="submission" date="2022-12" db="EMBL/GenBank/DDBJ databases">
        <authorList>
            <person name="Ruckert C."/>
            <person name="Busche T."/>
            <person name="Kalinowski J."/>
            <person name="Wittmann C."/>
        </authorList>
    </citation>
    <scope>NUCLEOTIDE SEQUENCE [LARGE SCALE GENOMIC DNA]</scope>
    <source>
        <strain evidence="1 2">DSM 40555</strain>
    </source>
</reference>
<dbReference type="Proteomes" id="UP001210609">
    <property type="component" value="Chromosome"/>
</dbReference>
<sequence length="171" mass="18800">MLATITPQRNFQAIVRTRRHRYLARPPQTPPKWAKICLTSPCALTTIARLHTRKKDGGNMSEGYGADPESIDGSSNLLVEMAGLLQEGRLDKDIGTLARVPHSHRDVANAVDHFARFATDQHQDLVLLLTAMSTALKATGNNYTQVDEETRTDFQSLLDSSKYVAPKGGTA</sequence>
<dbReference type="RefSeq" id="WP_190076355.1">
    <property type="nucleotide sequence ID" value="NZ_CP114202.1"/>
</dbReference>